<dbReference type="EMBL" id="SLUI01000002">
    <property type="protein sequence ID" value="TCL39285.1"/>
    <property type="molecule type" value="Genomic_DNA"/>
</dbReference>
<reference evidence="1 2" key="1">
    <citation type="submission" date="2019-03" db="EMBL/GenBank/DDBJ databases">
        <title>Genomic Encyclopedia of Type Strains, Phase IV (KMG-IV): sequencing the most valuable type-strain genomes for metagenomic binning, comparative biology and taxonomic classification.</title>
        <authorList>
            <person name="Goeker M."/>
        </authorList>
    </citation>
    <scope>NUCLEOTIDE SEQUENCE [LARGE SCALE GENOMIC DNA]</scope>
    <source>
        <strain evidence="1 2">DSM 15969</strain>
    </source>
</reference>
<gene>
    <name evidence="1" type="ORF">EV210_102199</name>
</gene>
<comment type="caution">
    <text evidence="1">The sequence shown here is derived from an EMBL/GenBank/DDBJ whole genome shotgun (WGS) entry which is preliminary data.</text>
</comment>
<proteinExistence type="predicted"/>
<organism evidence="1 2">
    <name type="scientific">Anaerospora hongkongensis</name>
    <dbReference type="NCBI Taxonomy" id="244830"/>
    <lineage>
        <taxon>Bacteria</taxon>
        <taxon>Bacillati</taxon>
        <taxon>Bacillota</taxon>
        <taxon>Negativicutes</taxon>
        <taxon>Selenomonadales</taxon>
        <taxon>Sporomusaceae</taxon>
        <taxon>Anaerospora</taxon>
    </lineage>
</organism>
<protein>
    <submittedName>
        <fullName evidence="1">Uncharacterized protein</fullName>
    </submittedName>
</protein>
<dbReference type="Gene3D" id="2.60.120.40">
    <property type="match status" value="1"/>
</dbReference>
<evidence type="ECO:0000313" key="2">
    <source>
        <dbReference type="Proteomes" id="UP000295063"/>
    </source>
</evidence>
<dbReference type="AlphaFoldDB" id="A0A4R1Q3B0"/>
<dbReference type="InterPro" id="IPR008983">
    <property type="entry name" value="Tumour_necrosis_fac-like_dom"/>
</dbReference>
<dbReference type="RefSeq" id="WP_132075565.1">
    <property type="nucleotide sequence ID" value="NZ_SLUI01000002.1"/>
</dbReference>
<dbReference type="Proteomes" id="UP000295063">
    <property type="component" value="Unassembled WGS sequence"/>
</dbReference>
<keyword evidence="2" id="KW-1185">Reference proteome</keyword>
<name>A0A4R1Q3B0_9FIRM</name>
<dbReference type="OrthoDB" id="9765222at2"/>
<sequence length="329" mass="33829">MGTIALQLERSTTGVVAASASVVFNTVLFTTGNISYAPLTGIITINEPGRYVINWWAVTQAAIASAGPGFALSSSLGASIQSNSPNKIGPFSGAGVINITSTPATISLVNSTSGDITFSSLVHTKAGLTLFKDEPPGDLSDSSLCFSYAQLSHVIEQLITLYPASIMSVFTTNANVVTGTATSLYTSPNADGAGLFIVTDNLGQSQAVPLAAICAIYIGDATVYDPAITYLPPPSPLPKGCDTDLIAAVNDYLPIPTEVIIQMGVTVQASGEVYQNEYGILVLSDASGNTPIFISVSKIARIITAASESAGSNSKPVIVNKIAANSVTI</sequence>
<accession>A0A4R1Q3B0</accession>
<evidence type="ECO:0000313" key="1">
    <source>
        <dbReference type="EMBL" id="TCL39285.1"/>
    </source>
</evidence>